<dbReference type="AlphaFoldDB" id="A0A2I2L2P4"/>
<evidence type="ECO:0000313" key="4">
    <source>
        <dbReference type="EMBL" id="SNQ52137.1"/>
    </source>
</evidence>
<organism evidence="4 5">
    <name type="scientific">Frankia canadensis</name>
    <dbReference type="NCBI Taxonomy" id="1836972"/>
    <lineage>
        <taxon>Bacteria</taxon>
        <taxon>Bacillati</taxon>
        <taxon>Actinomycetota</taxon>
        <taxon>Actinomycetes</taxon>
        <taxon>Frankiales</taxon>
        <taxon>Frankiaceae</taxon>
        <taxon>Frankia</taxon>
    </lineage>
</organism>
<dbReference type="PANTHER" id="PTHR21240:SF28">
    <property type="entry name" value="ISO-OROTATE DECARBOXYLASE (EUROFUNG)"/>
    <property type="match status" value="1"/>
</dbReference>
<proteinExistence type="predicted"/>
<evidence type="ECO:0000256" key="1">
    <source>
        <dbReference type="ARBA" id="ARBA00023239"/>
    </source>
</evidence>
<dbReference type="SUPFAM" id="SSF51556">
    <property type="entry name" value="Metallo-dependent hydrolases"/>
    <property type="match status" value="1"/>
</dbReference>
<evidence type="ECO:0000256" key="2">
    <source>
        <dbReference type="SAM" id="MobiDB-lite"/>
    </source>
</evidence>
<name>A0A2I2L2P4_9ACTN</name>
<reference evidence="4 5" key="1">
    <citation type="submission" date="2017-06" db="EMBL/GenBank/DDBJ databases">
        <authorList>
            <person name="Kim H.J."/>
            <person name="Triplett B.A."/>
        </authorList>
    </citation>
    <scope>NUCLEOTIDE SEQUENCE [LARGE SCALE GENOMIC DNA]</scope>
    <source>
        <strain evidence="4">FRACA_ARgP5</strain>
    </source>
</reference>
<dbReference type="GO" id="GO:0016831">
    <property type="term" value="F:carboxy-lyase activity"/>
    <property type="evidence" value="ECO:0007669"/>
    <property type="project" value="InterPro"/>
</dbReference>
<dbReference type="InterPro" id="IPR032465">
    <property type="entry name" value="ACMSD"/>
</dbReference>
<protein>
    <submittedName>
        <fullName evidence="4">Putative TIM-barrel fold metal-dependent hydrolase</fullName>
    </submittedName>
</protein>
<keyword evidence="4" id="KW-0378">Hydrolase</keyword>
<dbReference type="EMBL" id="FZMO01000562">
    <property type="protein sequence ID" value="SNQ52137.1"/>
    <property type="molecule type" value="Genomic_DNA"/>
</dbReference>
<dbReference type="Proteomes" id="UP000234331">
    <property type="component" value="Unassembled WGS sequence"/>
</dbReference>
<evidence type="ECO:0000259" key="3">
    <source>
        <dbReference type="Pfam" id="PF04909"/>
    </source>
</evidence>
<sequence>MSTAVGGPHGGAMDRDRGRDRDGDRLSPAPSRRTAAGLAAGAAAALTGLVTGPADAAAASPASASAATTGRIDVHHHAMPAPVRAWLVEHGQLPPVGGPPFANWSLPAALDTMDRAGIATAVLSAAIPSEFAPTPALSAELARLANDELAALVRAYPTRFGLLASIPRATPAIAVAEIRRAYDTLHADGVLLMAHDGVTYLGDPSLAPMMAELNAREAVVLVHPFNLPGAAAVGVPPFVADFLADTTRAAVQLVVSGTLDRYPRVRWILAHGGGYFPYQAARLTLGRGLGYGADAATVAAALRRFHVDTAAPMSPYSTPTLLATIGPGRILYGSDYNAVPAETVLAARDAFLADPALSSADRRRIARDNALALFPTIAARLRNHP</sequence>
<keyword evidence="1" id="KW-0456">Lyase</keyword>
<accession>A0A2I2L2P4</accession>
<feature type="domain" description="Amidohydrolase-related" evidence="3">
    <location>
        <begin position="72"/>
        <end position="375"/>
    </location>
</feature>
<dbReference type="GO" id="GO:0016787">
    <property type="term" value="F:hydrolase activity"/>
    <property type="evidence" value="ECO:0007669"/>
    <property type="project" value="UniProtKB-KW"/>
</dbReference>
<dbReference type="InterPro" id="IPR032466">
    <property type="entry name" value="Metal_Hydrolase"/>
</dbReference>
<gene>
    <name evidence="4" type="ORF">FRACA_930002</name>
</gene>
<dbReference type="Gene3D" id="3.20.20.140">
    <property type="entry name" value="Metal-dependent hydrolases"/>
    <property type="match status" value="1"/>
</dbReference>
<dbReference type="InterPro" id="IPR006680">
    <property type="entry name" value="Amidohydro-rel"/>
</dbReference>
<dbReference type="PANTHER" id="PTHR21240">
    <property type="entry name" value="2-AMINO-3-CARBOXYLMUCONATE-6-SEMIALDEHYDE DECARBOXYLASE"/>
    <property type="match status" value="1"/>
</dbReference>
<dbReference type="Pfam" id="PF04909">
    <property type="entry name" value="Amidohydro_2"/>
    <property type="match status" value="1"/>
</dbReference>
<feature type="region of interest" description="Disordered" evidence="2">
    <location>
        <begin position="1"/>
        <end position="35"/>
    </location>
</feature>
<dbReference type="GO" id="GO:0005737">
    <property type="term" value="C:cytoplasm"/>
    <property type="evidence" value="ECO:0007669"/>
    <property type="project" value="TreeGrafter"/>
</dbReference>
<evidence type="ECO:0000313" key="5">
    <source>
        <dbReference type="Proteomes" id="UP000234331"/>
    </source>
</evidence>
<keyword evidence="5" id="KW-1185">Reference proteome</keyword>
<feature type="compositionally biased region" description="Basic and acidic residues" evidence="2">
    <location>
        <begin position="12"/>
        <end position="25"/>
    </location>
</feature>
<dbReference type="GO" id="GO:0019748">
    <property type="term" value="P:secondary metabolic process"/>
    <property type="evidence" value="ECO:0007669"/>
    <property type="project" value="TreeGrafter"/>
</dbReference>